<accession>A0ABP8DEC4</accession>
<evidence type="ECO:0000256" key="4">
    <source>
        <dbReference type="ARBA" id="ARBA00022840"/>
    </source>
</evidence>
<evidence type="ECO:0000313" key="7">
    <source>
        <dbReference type="EMBL" id="GAA4253737.1"/>
    </source>
</evidence>
<dbReference type="RefSeq" id="WP_345130795.1">
    <property type="nucleotide sequence ID" value="NZ_BAABAT010000016.1"/>
</dbReference>
<comment type="caution">
    <text evidence="7">The sequence shown here is derived from an EMBL/GenBank/DDBJ whole genome shotgun (WGS) entry which is preliminary data.</text>
</comment>
<keyword evidence="3" id="KW-0547">Nucleotide-binding</keyword>
<dbReference type="SMART" id="SM00382">
    <property type="entry name" value="AAA"/>
    <property type="match status" value="1"/>
</dbReference>
<name>A0ABP8DEC4_9ACTN</name>
<dbReference type="InterPro" id="IPR027417">
    <property type="entry name" value="P-loop_NTPase"/>
</dbReference>
<dbReference type="InterPro" id="IPR003593">
    <property type="entry name" value="AAA+_ATPase"/>
</dbReference>
<evidence type="ECO:0000313" key="8">
    <source>
        <dbReference type="Proteomes" id="UP001500620"/>
    </source>
</evidence>
<dbReference type="PROSITE" id="PS50893">
    <property type="entry name" value="ABC_TRANSPORTER_2"/>
    <property type="match status" value="1"/>
</dbReference>
<keyword evidence="8" id="KW-1185">Reference proteome</keyword>
<dbReference type="InterPro" id="IPR003439">
    <property type="entry name" value="ABC_transporter-like_ATP-bd"/>
</dbReference>
<dbReference type="Gene3D" id="3.40.50.300">
    <property type="entry name" value="P-loop containing nucleotide triphosphate hydrolases"/>
    <property type="match status" value="1"/>
</dbReference>
<evidence type="ECO:0000256" key="1">
    <source>
        <dbReference type="ARBA" id="ARBA00005417"/>
    </source>
</evidence>
<keyword evidence="2" id="KW-0813">Transport</keyword>
<dbReference type="PROSITE" id="PS00211">
    <property type="entry name" value="ABC_TRANSPORTER_1"/>
    <property type="match status" value="1"/>
</dbReference>
<dbReference type="Proteomes" id="UP001500620">
    <property type="component" value="Unassembled WGS sequence"/>
</dbReference>
<feature type="domain" description="ABC transporter" evidence="6">
    <location>
        <begin position="10"/>
        <end position="242"/>
    </location>
</feature>
<dbReference type="InterPro" id="IPR017871">
    <property type="entry name" value="ABC_transporter-like_CS"/>
</dbReference>
<protein>
    <submittedName>
        <fullName evidence="7">ABC transporter ATP-binding protein</fullName>
    </submittedName>
</protein>
<proteinExistence type="inferred from homology"/>
<dbReference type="GO" id="GO:0005524">
    <property type="term" value="F:ATP binding"/>
    <property type="evidence" value="ECO:0007669"/>
    <property type="project" value="UniProtKB-KW"/>
</dbReference>
<keyword evidence="5" id="KW-0029">Amino-acid transport</keyword>
<reference evidence="8" key="1">
    <citation type="journal article" date="2019" name="Int. J. Syst. Evol. Microbiol.">
        <title>The Global Catalogue of Microorganisms (GCM) 10K type strain sequencing project: providing services to taxonomists for standard genome sequencing and annotation.</title>
        <authorList>
            <consortium name="The Broad Institute Genomics Platform"/>
            <consortium name="The Broad Institute Genome Sequencing Center for Infectious Disease"/>
            <person name="Wu L."/>
            <person name="Ma J."/>
        </authorList>
    </citation>
    <scope>NUCLEOTIDE SEQUENCE [LARGE SCALE GENOMIC DNA]</scope>
    <source>
        <strain evidence="8">JCM 17441</strain>
    </source>
</reference>
<dbReference type="PANTHER" id="PTHR43820">
    <property type="entry name" value="HIGH-AFFINITY BRANCHED-CHAIN AMINO ACID TRANSPORT ATP-BINDING PROTEIN LIVF"/>
    <property type="match status" value="1"/>
</dbReference>
<keyword evidence="4 7" id="KW-0067">ATP-binding</keyword>
<dbReference type="SUPFAM" id="SSF52540">
    <property type="entry name" value="P-loop containing nucleoside triphosphate hydrolases"/>
    <property type="match status" value="1"/>
</dbReference>
<gene>
    <name evidence="7" type="ORF">GCM10022255_055740</name>
</gene>
<evidence type="ECO:0000259" key="6">
    <source>
        <dbReference type="PROSITE" id="PS50893"/>
    </source>
</evidence>
<dbReference type="PANTHER" id="PTHR43820:SF4">
    <property type="entry name" value="HIGH-AFFINITY BRANCHED-CHAIN AMINO ACID TRANSPORT ATP-BINDING PROTEIN LIVF"/>
    <property type="match status" value="1"/>
</dbReference>
<sequence>MSESVAEVVLEVSDLDVRYGDAQALWGVELSVRAGETVCVVGPNGAGKSTLVNAVAGIHPASGGRISVAGSDTTSLAGHRVCAHGVAVVPEGRRIFPRMTVFDNLVLGAYRRSARREHRDTLATVYDMFPRLAERAGQLAGSLSGGEQQMVAIGRALMARPRLLLLDEPSLGLAPVRVDEVYEAIERIAAGGVSVVVVEQDVERALAIADRAYLLGEGRVVTSGPAAQLRDSPEVRRSVLGL</sequence>
<dbReference type="CDD" id="cd03224">
    <property type="entry name" value="ABC_TM1139_LivF_branched"/>
    <property type="match status" value="1"/>
</dbReference>
<dbReference type="InterPro" id="IPR052156">
    <property type="entry name" value="BCAA_Transport_ATP-bd_LivF"/>
</dbReference>
<dbReference type="Pfam" id="PF00005">
    <property type="entry name" value="ABC_tran"/>
    <property type="match status" value="1"/>
</dbReference>
<evidence type="ECO:0000256" key="2">
    <source>
        <dbReference type="ARBA" id="ARBA00022448"/>
    </source>
</evidence>
<dbReference type="EMBL" id="BAABAT010000016">
    <property type="protein sequence ID" value="GAA4253737.1"/>
    <property type="molecule type" value="Genomic_DNA"/>
</dbReference>
<evidence type="ECO:0000256" key="3">
    <source>
        <dbReference type="ARBA" id="ARBA00022741"/>
    </source>
</evidence>
<organism evidence="7 8">
    <name type="scientific">Dactylosporangium darangshiense</name>
    <dbReference type="NCBI Taxonomy" id="579108"/>
    <lineage>
        <taxon>Bacteria</taxon>
        <taxon>Bacillati</taxon>
        <taxon>Actinomycetota</taxon>
        <taxon>Actinomycetes</taxon>
        <taxon>Micromonosporales</taxon>
        <taxon>Micromonosporaceae</taxon>
        <taxon>Dactylosporangium</taxon>
    </lineage>
</organism>
<comment type="similarity">
    <text evidence="1">Belongs to the ABC transporter superfamily.</text>
</comment>
<evidence type="ECO:0000256" key="5">
    <source>
        <dbReference type="ARBA" id="ARBA00022970"/>
    </source>
</evidence>